<reference evidence="11" key="3">
    <citation type="submission" date="2018-08" db="UniProtKB">
        <authorList>
            <consortium name="EnsemblPlants"/>
        </authorList>
    </citation>
    <scope>IDENTIFICATION</scope>
    <source>
        <strain evidence="11">cv. Bd21</strain>
    </source>
</reference>
<dbReference type="SUPFAM" id="SSF51905">
    <property type="entry name" value="FAD/NAD(P)-binding domain"/>
    <property type="match status" value="2"/>
</dbReference>
<dbReference type="Pfam" id="PF13738">
    <property type="entry name" value="Pyr_redox_3"/>
    <property type="match status" value="1"/>
</dbReference>
<dbReference type="KEGG" id="bdi:100839448"/>
<dbReference type="InterPro" id="IPR050982">
    <property type="entry name" value="Auxin_biosynth/cation_transpt"/>
</dbReference>
<dbReference type="EMBL" id="CM000880">
    <property type="protein sequence ID" value="PNT73743.1"/>
    <property type="molecule type" value="Genomic_DNA"/>
</dbReference>
<evidence type="ECO:0000313" key="12">
    <source>
        <dbReference type="Proteomes" id="UP000008810"/>
    </source>
</evidence>
<dbReference type="EMBL" id="CM000880">
    <property type="protein sequence ID" value="PNT73744.1"/>
    <property type="molecule type" value="Genomic_DNA"/>
</dbReference>
<evidence type="ECO:0000256" key="3">
    <source>
        <dbReference type="ARBA" id="ARBA00022630"/>
    </source>
</evidence>
<evidence type="ECO:0000256" key="8">
    <source>
        <dbReference type="ARBA" id="ARBA00039148"/>
    </source>
</evidence>
<evidence type="ECO:0000256" key="4">
    <source>
        <dbReference type="ARBA" id="ARBA00022827"/>
    </source>
</evidence>
<dbReference type="Gramene" id="PNT73743">
    <property type="protein sequence ID" value="PNT73743"/>
    <property type="gene ID" value="BRADI_1g00587v3"/>
</dbReference>
<keyword evidence="5" id="KW-0521">NADP</keyword>
<dbReference type="FunFam" id="3.50.50.60:FF:000100">
    <property type="entry name" value="Flavin-containing monooxygenase"/>
    <property type="match status" value="1"/>
</dbReference>
<evidence type="ECO:0000256" key="1">
    <source>
        <dbReference type="ARBA" id="ARBA00001974"/>
    </source>
</evidence>
<evidence type="ECO:0000313" key="11">
    <source>
        <dbReference type="EnsemblPlants" id="KQK11949"/>
    </source>
</evidence>
<dbReference type="EnsemblPlants" id="KQK11950">
    <property type="protein sequence ID" value="KQK11950"/>
    <property type="gene ID" value="BRADI_1g00587v3"/>
</dbReference>
<dbReference type="OMA" id="CVNISSM"/>
<accession>I1GKI4</accession>
<dbReference type="EnsemblPlants" id="PNT73744">
    <property type="protein sequence ID" value="PNT73744"/>
    <property type="gene ID" value="BRADI_1g00587v3"/>
</dbReference>
<dbReference type="Proteomes" id="UP000008810">
    <property type="component" value="Chromosome 1"/>
</dbReference>
<evidence type="ECO:0000313" key="10">
    <source>
        <dbReference type="EMBL" id="KQK11949.1"/>
    </source>
</evidence>
<keyword evidence="12" id="KW-1185">Reference proteome</keyword>
<keyword evidence="7" id="KW-0503">Monooxygenase</keyword>
<dbReference type="Gramene" id="KQK11950">
    <property type="protein sequence ID" value="KQK11950"/>
    <property type="gene ID" value="BRADI_1g00587v3"/>
</dbReference>
<dbReference type="Gramene" id="PNT73744">
    <property type="protein sequence ID" value="PNT73744"/>
    <property type="gene ID" value="BRADI_1g00587v3"/>
</dbReference>
<dbReference type="Gene3D" id="3.50.50.60">
    <property type="entry name" value="FAD/NAD(P)-binding domain"/>
    <property type="match status" value="1"/>
</dbReference>
<proteinExistence type="inferred from homology"/>
<dbReference type="EMBL" id="CM000880">
    <property type="protein sequence ID" value="KQK11950.1"/>
    <property type="molecule type" value="Genomic_DNA"/>
</dbReference>
<keyword evidence="4" id="KW-0274">FAD</keyword>
<dbReference type="AlphaFoldDB" id="I1GKI4"/>
<dbReference type="GO" id="GO:0103075">
    <property type="term" value="F:indole-3-pyruvate monooxygenase activity"/>
    <property type="evidence" value="ECO:0007669"/>
    <property type="project" value="UniProtKB-EC"/>
</dbReference>
<dbReference type="eggNOG" id="KOG1399">
    <property type="taxonomic scope" value="Eukaryota"/>
</dbReference>
<evidence type="ECO:0000256" key="6">
    <source>
        <dbReference type="ARBA" id="ARBA00023002"/>
    </source>
</evidence>
<dbReference type="PANTHER" id="PTHR43539">
    <property type="entry name" value="FLAVIN-BINDING MONOOXYGENASE-LIKE PROTEIN (AFU_ORTHOLOGUE AFUA_4G09220)"/>
    <property type="match status" value="1"/>
</dbReference>
<dbReference type="EC" id="1.14.13.168" evidence="8"/>
<reference evidence="10 11" key="1">
    <citation type="journal article" date="2010" name="Nature">
        <title>Genome sequencing and analysis of the model grass Brachypodium distachyon.</title>
        <authorList>
            <consortium name="International Brachypodium Initiative"/>
        </authorList>
    </citation>
    <scope>NUCLEOTIDE SEQUENCE [LARGE SCALE GENOMIC DNA]</scope>
    <source>
        <strain evidence="10">Bd21</strain>
        <strain evidence="11">cv. Bd21</strain>
    </source>
</reference>
<dbReference type="EMBL" id="CM000880">
    <property type="protein sequence ID" value="KQK11949.1"/>
    <property type="molecule type" value="Genomic_DNA"/>
</dbReference>
<evidence type="ECO:0000256" key="5">
    <source>
        <dbReference type="ARBA" id="ARBA00022857"/>
    </source>
</evidence>
<evidence type="ECO:0000256" key="2">
    <source>
        <dbReference type="ARBA" id="ARBA00009183"/>
    </source>
</evidence>
<reference evidence="10" key="2">
    <citation type="submission" date="2017-06" db="EMBL/GenBank/DDBJ databases">
        <title>WGS assembly of Brachypodium distachyon.</title>
        <authorList>
            <consortium name="The International Brachypodium Initiative"/>
            <person name="Lucas S."/>
            <person name="Harmon-Smith M."/>
            <person name="Lail K."/>
            <person name="Tice H."/>
            <person name="Grimwood J."/>
            <person name="Bruce D."/>
            <person name="Barry K."/>
            <person name="Shu S."/>
            <person name="Lindquist E."/>
            <person name="Wang M."/>
            <person name="Pitluck S."/>
            <person name="Vogel J.P."/>
            <person name="Garvin D.F."/>
            <person name="Mockler T.C."/>
            <person name="Schmutz J."/>
            <person name="Rokhsar D."/>
            <person name="Bevan M.W."/>
        </authorList>
    </citation>
    <scope>NUCLEOTIDE SEQUENCE</scope>
    <source>
        <strain evidence="10">Bd21</strain>
    </source>
</reference>
<protein>
    <recommendedName>
        <fullName evidence="8">indole-3-pyruvate monooxygenase</fullName>
        <ecNumber evidence="8">1.14.13.168</ecNumber>
    </recommendedName>
</protein>
<dbReference type="GeneID" id="100839448"/>
<dbReference type="GO" id="GO:0009851">
    <property type="term" value="P:auxin biosynthetic process"/>
    <property type="evidence" value="ECO:0007669"/>
    <property type="project" value="UniProtKB-ARBA"/>
</dbReference>
<dbReference type="RefSeq" id="XP_003559094.1">
    <property type="nucleotide sequence ID" value="XM_003559046.4"/>
</dbReference>
<keyword evidence="3" id="KW-0285">Flavoprotein</keyword>
<dbReference type="HOGENOM" id="CLU_006909_2_0_1"/>
<dbReference type="PANTHER" id="PTHR43539:SF46">
    <property type="entry name" value="FLAVIN-CONTAINING MONOOXYGENASE"/>
    <property type="match status" value="1"/>
</dbReference>
<dbReference type="EnsemblPlants" id="KQK11949">
    <property type="protein sequence ID" value="KQK11949"/>
    <property type="gene ID" value="BRADI_1g00587v3"/>
</dbReference>
<comment type="cofactor">
    <cofactor evidence="1">
        <name>FAD</name>
        <dbReference type="ChEBI" id="CHEBI:57692"/>
    </cofactor>
</comment>
<dbReference type="EnsemblPlants" id="PNT73743">
    <property type="protein sequence ID" value="PNT73743"/>
    <property type="gene ID" value="BRADI_1g00587v3"/>
</dbReference>
<dbReference type="OrthoDB" id="66881at2759"/>
<dbReference type="STRING" id="15368.I1GKI4"/>
<name>I1GKI4_BRADI</name>
<dbReference type="InterPro" id="IPR036188">
    <property type="entry name" value="FAD/NAD-bd_sf"/>
</dbReference>
<comment type="catalytic activity">
    <reaction evidence="9">
        <text>indole-3-pyruvate + NADPH + O2 + H(+) = (indol-3-yl)acetate + CO2 + NADP(+) + H2O</text>
        <dbReference type="Rhea" id="RHEA:34331"/>
        <dbReference type="ChEBI" id="CHEBI:15377"/>
        <dbReference type="ChEBI" id="CHEBI:15378"/>
        <dbReference type="ChEBI" id="CHEBI:15379"/>
        <dbReference type="ChEBI" id="CHEBI:16526"/>
        <dbReference type="ChEBI" id="CHEBI:17640"/>
        <dbReference type="ChEBI" id="CHEBI:30854"/>
        <dbReference type="ChEBI" id="CHEBI:57783"/>
        <dbReference type="ChEBI" id="CHEBI:58349"/>
        <dbReference type="EC" id="1.14.13.168"/>
    </reaction>
</comment>
<comment type="similarity">
    <text evidence="2">Belongs to the FMO family.</text>
</comment>
<dbReference type="PRINTS" id="PR00368">
    <property type="entry name" value="FADPNR"/>
</dbReference>
<dbReference type="GO" id="GO:0004497">
    <property type="term" value="F:monooxygenase activity"/>
    <property type="evidence" value="ECO:0000318"/>
    <property type="project" value="GO_Central"/>
</dbReference>
<gene>
    <name evidence="11" type="primary">LOC100839448</name>
    <name evidence="10" type="ORF">BRADI_1g00587v3</name>
</gene>
<organism evidence="10">
    <name type="scientific">Brachypodium distachyon</name>
    <name type="common">Purple false brome</name>
    <name type="synonym">Trachynia distachya</name>
    <dbReference type="NCBI Taxonomy" id="15368"/>
    <lineage>
        <taxon>Eukaryota</taxon>
        <taxon>Viridiplantae</taxon>
        <taxon>Streptophyta</taxon>
        <taxon>Embryophyta</taxon>
        <taxon>Tracheophyta</taxon>
        <taxon>Spermatophyta</taxon>
        <taxon>Magnoliopsida</taxon>
        <taxon>Liliopsida</taxon>
        <taxon>Poales</taxon>
        <taxon>Poaceae</taxon>
        <taxon>BOP clade</taxon>
        <taxon>Pooideae</taxon>
        <taxon>Stipodae</taxon>
        <taxon>Brachypodieae</taxon>
        <taxon>Brachypodium</taxon>
    </lineage>
</organism>
<evidence type="ECO:0000256" key="7">
    <source>
        <dbReference type="ARBA" id="ARBA00023033"/>
    </source>
</evidence>
<keyword evidence="6" id="KW-0560">Oxidoreductase</keyword>
<dbReference type="Gramene" id="KQK11949">
    <property type="protein sequence ID" value="KQK11949"/>
    <property type="gene ID" value="BRADI_1g00587v3"/>
</dbReference>
<evidence type="ECO:0000256" key="9">
    <source>
        <dbReference type="ARBA" id="ARBA00047707"/>
    </source>
</evidence>
<sequence>MTWVNGPIVVGAGPAGLAVAACLDTHGVPSVVLERDDCIASLWQRRTYDRLRLHLPKQFCELPGMPFPADFPEYPSKHQFLSYLHSYAARFHVAPRFNRAVVSAQFDHAAGLWRVHTETSSSSSPATAEEEYIGRWLVVATGENAERIIPPEYSSSGSSGFSGPVSHVSEYKSGAPYAGKKVLVVGCGNSGMEVSLDLCDHGARPAMIVRGAVHVLPRDVLGVATFSLASLLLRFLPLRLVDGLLVFLAGVFLGADLPRLGLRRPTGAGPLEMKNSKGRTPVLDVGALDKIRKGDIEVVNAGVKRLVAGGAELVDGRFVAADAVVLATGYHSNVPQWLKGSECLFSGEGYPKVGFPEGWKLGESGLYSVGFTRRGLAGVSLDAVRVAADIATAYHNNNTNTNTSSSSASV</sequence>
<dbReference type="GO" id="GO:0050660">
    <property type="term" value="F:flavin adenine dinucleotide binding"/>
    <property type="evidence" value="ECO:0000318"/>
    <property type="project" value="GO_Central"/>
</dbReference>